<keyword evidence="1" id="KW-1133">Transmembrane helix</keyword>
<evidence type="ECO:0000313" key="3">
    <source>
        <dbReference type="Proteomes" id="UP000008988"/>
    </source>
</evidence>
<organism evidence="2 3">
    <name type="scientific">Saccharomyces cerevisiae (strain AWRI1631)</name>
    <name type="common">Baker's yeast</name>
    <dbReference type="NCBI Taxonomy" id="545124"/>
    <lineage>
        <taxon>Eukaryota</taxon>
        <taxon>Fungi</taxon>
        <taxon>Dikarya</taxon>
        <taxon>Ascomycota</taxon>
        <taxon>Saccharomycotina</taxon>
        <taxon>Saccharomycetes</taxon>
        <taxon>Saccharomycetales</taxon>
        <taxon>Saccharomycetaceae</taxon>
        <taxon>Saccharomyces</taxon>
    </lineage>
</organism>
<feature type="transmembrane region" description="Helical" evidence="1">
    <location>
        <begin position="44"/>
        <end position="65"/>
    </location>
</feature>
<accession>B5VJC7</accession>
<dbReference type="EMBL" id="ABSV01000988">
    <property type="protein sequence ID" value="EDZ71965.1"/>
    <property type="molecule type" value="Genomic_DNA"/>
</dbReference>
<comment type="caution">
    <text evidence="2">The sequence shown here is derived from an EMBL/GenBank/DDBJ whole genome shotgun (WGS) entry which is preliminary data.</text>
</comment>
<evidence type="ECO:0000256" key="1">
    <source>
        <dbReference type="SAM" id="Phobius"/>
    </source>
</evidence>
<protein>
    <submittedName>
        <fullName evidence="2">Uncharacterized protein</fullName>
    </submittedName>
</protein>
<reference evidence="2 3" key="1">
    <citation type="journal article" date="2008" name="FEMS Yeast Res.">
        <title>Comparative genome analysis of a Saccharomyces cerevisiae wine strain.</title>
        <authorList>
            <person name="Borneman A.R."/>
            <person name="Forgan A.H."/>
            <person name="Pretorius I.S."/>
            <person name="Chambers P.J."/>
        </authorList>
    </citation>
    <scope>NUCLEOTIDE SEQUENCE [LARGE SCALE GENOMIC DNA]</scope>
    <source>
        <strain evidence="2 3">AWRI1631</strain>
    </source>
</reference>
<dbReference type="Proteomes" id="UP000008988">
    <property type="component" value="Unassembled WGS sequence"/>
</dbReference>
<keyword evidence="1" id="KW-0812">Transmembrane</keyword>
<feature type="transmembrane region" description="Helical" evidence="1">
    <location>
        <begin position="116"/>
        <end position="141"/>
    </location>
</feature>
<sequence length="261" mass="27747">MWSLPTFRHNFFTMANISFLFSAPGYFLLMNFPNSLILTLPSPIASMISFSVIVGAGVSSLSATVEFKPSSCLIGEGTVFDALLLLSTAFVVCGFHSPSGKLFSIFLSPFKIMTQFLILFTLKVGSLCTCAFVAFFCCFFGEDLLDLDRVSESSSFLTGDSFSLFSISDSDKYGLISFSSDEYSAASSVFCNAFLILSPSSSIFFSPNNSSSSFSEGASSSRSPIALACSISFLILCSDSLFSCSLPSIIGASSSSANSSS</sequence>
<keyword evidence="1" id="KW-0472">Membrane</keyword>
<dbReference type="AlphaFoldDB" id="B5VJC7"/>
<proteinExistence type="predicted"/>
<feature type="transmembrane region" description="Helical" evidence="1">
    <location>
        <begin position="77"/>
        <end position="95"/>
    </location>
</feature>
<name>B5VJC7_YEAS6</name>
<evidence type="ECO:0000313" key="2">
    <source>
        <dbReference type="EMBL" id="EDZ71965.1"/>
    </source>
</evidence>
<feature type="transmembrane region" description="Helical" evidence="1">
    <location>
        <begin position="12"/>
        <end position="32"/>
    </location>
</feature>
<gene>
    <name evidence="2" type="ORF">AWRI1631_74070</name>
</gene>